<dbReference type="RefSeq" id="WP_378938752.1">
    <property type="nucleotide sequence ID" value="NZ_JBHLVO010000036.1"/>
</dbReference>
<accession>A0ABV6GLA4</accession>
<proteinExistence type="predicted"/>
<protein>
    <recommendedName>
        <fullName evidence="3">Lipoprotein</fullName>
    </recommendedName>
</protein>
<evidence type="ECO:0008006" key="3">
    <source>
        <dbReference type="Google" id="ProtNLM"/>
    </source>
</evidence>
<keyword evidence="2" id="KW-1185">Reference proteome</keyword>
<dbReference type="Proteomes" id="UP001589854">
    <property type="component" value="Unassembled WGS sequence"/>
</dbReference>
<dbReference type="PROSITE" id="PS51257">
    <property type="entry name" value="PROKAR_LIPOPROTEIN"/>
    <property type="match status" value="1"/>
</dbReference>
<reference evidence="1 2" key="1">
    <citation type="submission" date="2024-09" db="EMBL/GenBank/DDBJ databases">
        <authorList>
            <person name="Sun Q."/>
            <person name="Mori K."/>
        </authorList>
    </citation>
    <scope>NUCLEOTIDE SEQUENCE [LARGE SCALE GENOMIC DNA]</scope>
    <source>
        <strain evidence="1 2">CCM 7228</strain>
    </source>
</reference>
<name>A0ABV6GLA4_9BACI</name>
<gene>
    <name evidence="1" type="ORF">ACFFIX_24375</name>
</gene>
<evidence type="ECO:0000313" key="2">
    <source>
        <dbReference type="Proteomes" id="UP001589854"/>
    </source>
</evidence>
<dbReference type="EMBL" id="JBHLVO010000036">
    <property type="protein sequence ID" value="MFC0274472.1"/>
    <property type="molecule type" value="Genomic_DNA"/>
</dbReference>
<comment type="caution">
    <text evidence="1">The sequence shown here is derived from an EMBL/GenBank/DDBJ whole genome shotgun (WGS) entry which is preliminary data.</text>
</comment>
<sequence>MKENALSILLSIVLLFSTVGCSSHKMIQVLRGGEEGTNTHKFSEDMESLAEMEPSFSLLFRKL</sequence>
<evidence type="ECO:0000313" key="1">
    <source>
        <dbReference type="EMBL" id="MFC0274472.1"/>
    </source>
</evidence>
<organism evidence="1 2">
    <name type="scientific">Metabacillus herbersteinensis</name>
    <dbReference type="NCBI Taxonomy" id="283816"/>
    <lineage>
        <taxon>Bacteria</taxon>
        <taxon>Bacillati</taxon>
        <taxon>Bacillota</taxon>
        <taxon>Bacilli</taxon>
        <taxon>Bacillales</taxon>
        <taxon>Bacillaceae</taxon>
        <taxon>Metabacillus</taxon>
    </lineage>
</organism>